<gene>
    <name evidence="2" type="ORF">FIBSPDRAFT_850451</name>
</gene>
<evidence type="ECO:0000256" key="1">
    <source>
        <dbReference type="ARBA" id="ARBA00005564"/>
    </source>
</evidence>
<sequence length="359" mass="37407">MVNFTVIAGGYTSFVASYLFNSDTNTVSLLGNYTTGPDPSWIIPHPTNTSILYATNEDDSGAVQSFTVTPDGVVSKALDTVPSGGSSPAFGAPLPIGGQFAVVNYNSGTGLIIPTTTDPLTFATNATLITFPPPAGGVSHPHMALQHGNETFVTDLGADKVWRLSEAPGGDPGHWAIHGFIQQPKGSGPRHMAIYNAELYIIHELSSTLTVQAIPAFPNGTSTLLGNVSIIPPNPPVGSLFAGGEILIPAPSAAFPTPYIYVSNRNTGTQDPRGDAINVYQRTPGSVPLTLVAQVYTGLDQIRGMQFGREDNGGDAYLMAGGVAGTAGVVVLKRTKGGAGLEIVANNTQIPTRTSFVWL</sequence>
<dbReference type="OrthoDB" id="9972196at2759"/>
<dbReference type="InterPro" id="IPR015943">
    <property type="entry name" value="WD40/YVTN_repeat-like_dom_sf"/>
</dbReference>
<comment type="similarity">
    <text evidence="1">Belongs to the cycloisomerase 2 family.</text>
</comment>
<dbReference type="GO" id="GO:0016853">
    <property type="term" value="F:isomerase activity"/>
    <property type="evidence" value="ECO:0007669"/>
    <property type="project" value="UniProtKB-KW"/>
</dbReference>
<dbReference type="PANTHER" id="PTHR30344">
    <property type="entry name" value="6-PHOSPHOGLUCONOLACTONASE-RELATED"/>
    <property type="match status" value="1"/>
</dbReference>
<dbReference type="Proteomes" id="UP000076532">
    <property type="component" value="Unassembled WGS sequence"/>
</dbReference>
<dbReference type="PANTHER" id="PTHR30344:SF1">
    <property type="entry name" value="6-PHOSPHOGLUCONOLACTONASE"/>
    <property type="match status" value="1"/>
</dbReference>
<evidence type="ECO:0000313" key="3">
    <source>
        <dbReference type="Proteomes" id="UP000076532"/>
    </source>
</evidence>
<dbReference type="AlphaFoldDB" id="A0A166TFG7"/>
<dbReference type="GO" id="GO:0017057">
    <property type="term" value="F:6-phosphogluconolactonase activity"/>
    <property type="evidence" value="ECO:0007669"/>
    <property type="project" value="TreeGrafter"/>
</dbReference>
<evidence type="ECO:0000313" key="2">
    <source>
        <dbReference type="EMBL" id="KZP30563.1"/>
    </source>
</evidence>
<dbReference type="SUPFAM" id="SSF75011">
    <property type="entry name" value="3-carboxy-cis,cis-mucoante lactonizing enzyme"/>
    <property type="match status" value="1"/>
</dbReference>
<dbReference type="EMBL" id="KV417493">
    <property type="protein sequence ID" value="KZP30563.1"/>
    <property type="molecule type" value="Genomic_DNA"/>
</dbReference>
<dbReference type="STRING" id="436010.A0A166TFG7"/>
<accession>A0A166TFG7</accession>
<proteinExistence type="inferred from homology"/>
<reference evidence="2 3" key="1">
    <citation type="journal article" date="2016" name="Mol. Biol. Evol.">
        <title>Comparative Genomics of Early-Diverging Mushroom-Forming Fungi Provides Insights into the Origins of Lignocellulose Decay Capabilities.</title>
        <authorList>
            <person name="Nagy L.G."/>
            <person name="Riley R."/>
            <person name="Tritt A."/>
            <person name="Adam C."/>
            <person name="Daum C."/>
            <person name="Floudas D."/>
            <person name="Sun H."/>
            <person name="Yadav J.S."/>
            <person name="Pangilinan J."/>
            <person name="Larsson K.H."/>
            <person name="Matsuura K."/>
            <person name="Barry K."/>
            <person name="Labutti K."/>
            <person name="Kuo R."/>
            <person name="Ohm R.A."/>
            <person name="Bhattacharya S.S."/>
            <person name="Shirouzu T."/>
            <person name="Yoshinaga Y."/>
            <person name="Martin F.M."/>
            <person name="Grigoriev I.V."/>
            <person name="Hibbett D.S."/>
        </authorList>
    </citation>
    <scope>NUCLEOTIDE SEQUENCE [LARGE SCALE GENOMIC DNA]</scope>
    <source>
        <strain evidence="2 3">CBS 109695</strain>
    </source>
</reference>
<dbReference type="InterPro" id="IPR019405">
    <property type="entry name" value="Lactonase_7-beta_prop"/>
</dbReference>
<keyword evidence="2" id="KW-0413">Isomerase</keyword>
<name>A0A166TFG7_9AGAM</name>
<dbReference type="Pfam" id="PF10282">
    <property type="entry name" value="Lactonase"/>
    <property type="match status" value="1"/>
</dbReference>
<protein>
    <submittedName>
        <fullName evidence="2">Isomerase YbhE</fullName>
    </submittedName>
</protein>
<dbReference type="Gene3D" id="2.130.10.10">
    <property type="entry name" value="YVTN repeat-like/Quinoprotein amine dehydrogenase"/>
    <property type="match status" value="1"/>
</dbReference>
<dbReference type="InterPro" id="IPR050282">
    <property type="entry name" value="Cycloisomerase_2"/>
</dbReference>
<organism evidence="2 3">
    <name type="scientific">Athelia psychrophila</name>
    <dbReference type="NCBI Taxonomy" id="1759441"/>
    <lineage>
        <taxon>Eukaryota</taxon>
        <taxon>Fungi</taxon>
        <taxon>Dikarya</taxon>
        <taxon>Basidiomycota</taxon>
        <taxon>Agaricomycotina</taxon>
        <taxon>Agaricomycetes</taxon>
        <taxon>Agaricomycetidae</taxon>
        <taxon>Atheliales</taxon>
        <taxon>Atheliaceae</taxon>
        <taxon>Athelia</taxon>
    </lineage>
</organism>
<keyword evidence="3" id="KW-1185">Reference proteome</keyword>